<evidence type="ECO:0000313" key="3">
    <source>
        <dbReference type="Proteomes" id="UP000198926"/>
    </source>
</evidence>
<feature type="transmembrane region" description="Helical" evidence="1">
    <location>
        <begin position="54"/>
        <end position="74"/>
    </location>
</feature>
<reference evidence="2 3" key="1">
    <citation type="submission" date="2016-10" db="EMBL/GenBank/DDBJ databases">
        <authorList>
            <person name="de Groot N.N."/>
        </authorList>
    </citation>
    <scope>NUCLEOTIDE SEQUENCE [LARGE SCALE GENOMIC DNA]</scope>
    <source>
        <strain evidence="2 3">DSM 29433</strain>
    </source>
</reference>
<dbReference type="RefSeq" id="WP_090204032.1">
    <property type="nucleotide sequence ID" value="NZ_FOZM01000001.1"/>
</dbReference>
<organism evidence="2 3">
    <name type="scientific">Yoonia litorea</name>
    <dbReference type="NCBI Taxonomy" id="1123755"/>
    <lineage>
        <taxon>Bacteria</taxon>
        <taxon>Pseudomonadati</taxon>
        <taxon>Pseudomonadota</taxon>
        <taxon>Alphaproteobacteria</taxon>
        <taxon>Rhodobacterales</taxon>
        <taxon>Paracoccaceae</taxon>
        <taxon>Yoonia</taxon>
    </lineage>
</organism>
<feature type="transmembrane region" description="Helical" evidence="1">
    <location>
        <begin position="21"/>
        <end position="42"/>
    </location>
</feature>
<dbReference type="AlphaFoldDB" id="A0A1I6LN12"/>
<sequence>MSRKSPPPIFLQRSSYRQRRLRDGARLMPFVGGVLWAIPLAWSGSSTTQDGGTSGLLFIFGVWVFLIAVTALLASRIKSDTPSDDEGETSQ</sequence>
<name>A0A1I6LN12_9RHOB</name>
<keyword evidence="3" id="KW-1185">Reference proteome</keyword>
<keyword evidence="1" id="KW-1133">Transmembrane helix</keyword>
<dbReference type="STRING" id="1123755.SAMN05444714_0714"/>
<gene>
    <name evidence="2" type="ORF">SAMN05444714_0714</name>
</gene>
<protein>
    <submittedName>
        <fullName evidence="2">Uncharacterized protein</fullName>
    </submittedName>
</protein>
<evidence type="ECO:0000313" key="2">
    <source>
        <dbReference type="EMBL" id="SFS04813.1"/>
    </source>
</evidence>
<evidence type="ECO:0000256" key="1">
    <source>
        <dbReference type="SAM" id="Phobius"/>
    </source>
</evidence>
<dbReference type="Proteomes" id="UP000198926">
    <property type="component" value="Unassembled WGS sequence"/>
</dbReference>
<keyword evidence="1" id="KW-0472">Membrane</keyword>
<keyword evidence="1" id="KW-0812">Transmembrane</keyword>
<accession>A0A1I6LN12</accession>
<dbReference type="EMBL" id="FOZM01000001">
    <property type="protein sequence ID" value="SFS04813.1"/>
    <property type="molecule type" value="Genomic_DNA"/>
</dbReference>
<dbReference type="OrthoDB" id="7871801at2"/>
<proteinExistence type="predicted"/>